<feature type="compositionally biased region" description="Polar residues" evidence="11">
    <location>
        <begin position="572"/>
        <end position="591"/>
    </location>
</feature>
<dbReference type="InterPro" id="IPR013151">
    <property type="entry name" value="Immunoglobulin_dom"/>
</dbReference>
<keyword evidence="8" id="KW-1015">Disulfide bond</keyword>
<reference evidence="15" key="2">
    <citation type="submission" date="2025-08" db="UniProtKB">
        <authorList>
            <consortium name="RefSeq"/>
        </authorList>
    </citation>
    <scope>IDENTIFICATION</scope>
</reference>
<feature type="transmembrane region" description="Helical" evidence="12">
    <location>
        <begin position="474"/>
        <end position="495"/>
    </location>
</feature>
<feature type="region of interest" description="Disordered" evidence="11">
    <location>
        <begin position="504"/>
        <end position="651"/>
    </location>
</feature>
<evidence type="ECO:0000256" key="4">
    <source>
        <dbReference type="ARBA" id="ARBA00022729"/>
    </source>
</evidence>
<dbReference type="InterPro" id="IPR007110">
    <property type="entry name" value="Ig-like_dom"/>
</dbReference>
<evidence type="ECO:0000259" key="13">
    <source>
        <dbReference type="PROSITE" id="PS50835"/>
    </source>
</evidence>
<evidence type="ECO:0000256" key="7">
    <source>
        <dbReference type="ARBA" id="ARBA00023136"/>
    </source>
</evidence>
<dbReference type="SMART" id="SM00408">
    <property type="entry name" value="IGc2"/>
    <property type="match status" value="3"/>
</dbReference>
<dbReference type="InterPro" id="IPR050412">
    <property type="entry name" value="Ig-like_Receptors_ImmuneReg"/>
</dbReference>
<evidence type="ECO:0000256" key="9">
    <source>
        <dbReference type="ARBA" id="ARBA00023180"/>
    </source>
</evidence>
<feature type="domain" description="Ig-like" evidence="13">
    <location>
        <begin position="368"/>
        <end position="462"/>
    </location>
</feature>
<evidence type="ECO:0000256" key="6">
    <source>
        <dbReference type="ARBA" id="ARBA00022989"/>
    </source>
</evidence>
<feature type="compositionally biased region" description="Basic and acidic residues" evidence="11">
    <location>
        <begin position="594"/>
        <end position="606"/>
    </location>
</feature>
<dbReference type="Pfam" id="PF00047">
    <property type="entry name" value="ig"/>
    <property type="match status" value="1"/>
</dbReference>
<dbReference type="SMART" id="SM00409">
    <property type="entry name" value="IG"/>
    <property type="match status" value="4"/>
</dbReference>
<evidence type="ECO:0000256" key="10">
    <source>
        <dbReference type="ARBA" id="ARBA00023319"/>
    </source>
</evidence>
<dbReference type="InterPro" id="IPR013783">
    <property type="entry name" value="Ig-like_fold"/>
</dbReference>
<keyword evidence="14" id="KW-1185">Reference proteome</keyword>
<keyword evidence="7 12" id="KW-0472">Membrane</keyword>
<evidence type="ECO:0000256" key="8">
    <source>
        <dbReference type="ARBA" id="ARBA00023157"/>
    </source>
</evidence>
<dbReference type="InterPro" id="IPR003599">
    <property type="entry name" value="Ig_sub"/>
</dbReference>
<dbReference type="Pfam" id="PF13895">
    <property type="entry name" value="Ig_2"/>
    <property type="match status" value="1"/>
</dbReference>
<comment type="subcellular location">
    <subcellularLocation>
        <location evidence="1">Cell membrane</location>
        <topology evidence="1">Single-pass membrane protein</topology>
    </subcellularLocation>
</comment>
<keyword evidence="6 12" id="KW-1133">Transmembrane helix</keyword>
<keyword evidence="4" id="KW-0732">Signal</keyword>
<evidence type="ECO:0000256" key="1">
    <source>
        <dbReference type="ARBA" id="ARBA00004162"/>
    </source>
</evidence>
<evidence type="ECO:0000256" key="12">
    <source>
        <dbReference type="SAM" id="Phobius"/>
    </source>
</evidence>
<feature type="domain" description="Ig-like" evidence="13">
    <location>
        <begin position="168"/>
        <end position="239"/>
    </location>
</feature>
<dbReference type="InterPro" id="IPR036179">
    <property type="entry name" value="Ig-like_dom_sf"/>
</dbReference>
<dbReference type="PANTHER" id="PTHR11738:SF179">
    <property type="entry name" value="LEUKOCYTE IMMUNOGLOBULIN-LIKE RECEPTOR SUBFAMILY A MEMBER 5"/>
    <property type="match status" value="1"/>
</dbReference>
<evidence type="ECO:0000256" key="5">
    <source>
        <dbReference type="ARBA" id="ARBA00022737"/>
    </source>
</evidence>
<dbReference type="RefSeq" id="XP_060028929.1">
    <property type="nucleotide sequence ID" value="XM_060172946.1"/>
</dbReference>
<gene>
    <name evidence="15" type="primary">LOC103127826</name>
</gene>
<dbReference type="PROSITE" id="PS50835">
    <property type="entry name" value="IG_LIKE"/>
    <property type="match status" value="2"/>
</dbReference>
<dbReference type="InterPro" id="IPR003598">
    <property type="entry name" value="Ig_sub2"/>
</dbReference>
<keyword evidence="3 12" id="KW-0812">Transmembrane</keyword>
<evidence type="ECO:0000313" key="15">
    <source>
        <dbReference type="RefSeq" id="XP_060028929.1"/>
    </source>
</evidence>
<dbReference type="Gene3D" id="2.60.40.10">
    <property type="entry name" value="Immunoglobulins"/>
    <property type="match status" value="4"/>
</dbReference>
<dbReference type="PANTHER" id="PTHR11738">
    <property type="entry name" value="MHC CLASS I NK CELL RECEPTOR"/>
    <property type="match status" value="1"/>
</dbReference>
<dbReference type="CDD" id="cd16843">
    <property type="entry name" value="IgC2_D1_D2_LILR_KIR_like"/>
    <property type="match status" value="1"/>
</dbReference>
<keyword evidence="5" id="KW-0677">Repeat</keyword>
<sequence length="651" mass="69925">MEGPCGEGFERRKTPDSLTWKGSLGRLQGPGSFRVHSCLRGHAMSPTLTALLCLGLSVGPRTHVQAGTLPKPTLWADPGPVVPWGSPVTLWCQGTLGTQSCSLYKDGSAEPWNIPRPWEPGDKAKFSITNVLDLHAGRYRCYCVSPTDWSEPSDTLELVVMTGSYSKPSLSALSSPVVSPGGTVTLQCASEQGFDRMVLTQQGEDTSWTLNTQPHPSGQVQALFRVGPMSPNHRGTFRCHGYYSDWPQVWSPPSGPLQLLVPGASGKPSLLSLQGPVVAIGEMLTLQCGSAVGYDRFVLSREGDPRLSQLPGQQTQAGLSQAEFSLGPVRNSHRGRYQCYGGHSRSPLWSAPSSPLDILVAGQLADTPSLSVQPGPSVAPGEKVTLLCQSESSRDSFLLSKEGTLLPPQRLRSESRAQGFQAEFSFQPVTAAHGGTYRCYSSSDSVPHLLSQPSAPLQLLVSAPAQGHRWDMNILIGVLVALAALLSLLLLFLFLRRSCRGAHRKAGAAGPEPQDRGLHTSAAAAPQEDALSERKRRSSQGDRDAAETETQPEEGVELDLLPRGVEDPQEATYAQVNQEGLSWRVATTASPPTGRDRQDRAEEGDRQAAASTVLQEVTYAQLTLRQGTAPPSSWSEEPPEEPSLYAALATH</sequence>
<dbReference type="GeneID" id="103127826"/>
<protein>
    <submittedName>
        <fullName evidence="15">Leukocyte immunoglobulin-like receptor subfamily A member 6 isoform X1</fullName>
    </submittedName>
</protein>
<keyword evidence="2" id="KW-1003">Cell membrane</keyword>
<evidence type="ECO:0000313" key="14">
    <source>
        <dbReference type="Proteomes" id="UP001652624"/>
    </source>
</evidence>
<dbReference type="Proteomes" id="UP001652624">
    <property type="component" value="Chromosome 2"/>
</dbReference>
<proteinExistence type="predicted"/>
<keyword evidence="10" id="KW-0393">Immunoglobulin domain</keyword>
<dbReference type="SUPFAM" id="SSF48726">
    <property type="entry name" value="Immunoglobulin"/>
    <property type="match status" value="4"/>
</dbReference>
<accession>A0ABM3VX81</accession>
<name>A0ABM3VX81_ERIEU</name>
<reference evidence="14" key="1">
    <citation type="submission" date="2025-05" db="UniProtKB">
        <authorList>
            <consortium name="RefSeq"/>
        </authorList>
    </citation>
    <scope>NUCLEOTIDE SEQUENCE [LARGE SCALE GENOMIC DNA]</scope>
</reference>
<evidence type="ECO:0000256" key="2">
    <source>
        <dbReference type="ARBA" id="ARBA00022475"/>
    </source>
</evidence>
<organism evidence="14 15">
    <name type="scientific">Erinaceus europaeus</name>
    <name type="common">Western European hedgehog</name>
    <dbReference type="NCBI Taxonomy" id="9365"/>
    <lineage>
        <taxon>Eukaryota</taxon>
        <taxon>Metazoa</taxon>
        <taxon>Chordata</taxon>
        <taxon>Craniata</taxon>
        <taxon>Vertebrata</taxon>
        <taxon>Euteleostomi</taxon>
        <taxon>Mammalia</taxon>
        <taxon>Eutheria</taxon>
        <taxon>Laurasiatheria</taxon>
        <taxon>Eulipotyphla</taxon>
        <taxon>Erinaceidae</taxon>
        <taxon>Erinaceinae</taxon>
        <taxon>Erinaceus</taxon>
    </lineage>
</organism>
<evidence type="ECO:0000256" key="3">
    <source>
        <dbReference type="ARBA" id="ARBA00022692"/>
    </source>
</evidence>
<evidence type="ECO:0000256" key="11">
    <source>
        <dbReference type="SAM" id="MobiDB-lite"/>
    </source>
</evidence>
<keyword evidence="9" id="KW-0325">Glycoprotein</keyword>
<feature type="compositionally biased region" description="Polar residues" evidence="11">
    <location>
        <begin position="609"/>
        <end position="626"/>
    </location>
</feature>